<evidence type="ECO:0000313" key="3">
    <source>
        <dbReference type="Proteomes" id="UP000238164"/>
    </source>
</evidence>
<feature type="compositionally biased region" description="Polar residues" evidence="1">
    <location>
        <begin position="318"/>
        <end position="342"/>
    </location>
</feature>
<keyword evidence="3" id="KW-1185">Reference proteome</keyword>
<organism evidence="2 3">
    <name type="scientific">Micropruina glycogenica</name>
    <dbReference type="NCBI Taxonomy" id="75385"/>
    <lineage>
        <taxon>Bacteria</taxon>
        <taxon>Bacillati</taxon>
        <taxon>Actinomycetota</taxon>
        <taxon>Actinomycetes</taxon>
        <taxon>Propionibacteriales</taxon>
        <taxon>Nocardioidaceae</taxon>
        <taxon>Micropruina</taxon>
    </lineage>
</organism>
<dbReference type="EMBL" id="LT985188">
    <property type="protein sequence ID" value="SPD85419.1"/>
    <property type="molecule type" value="Genomic_DNA"/>
</dbReference>
<feature type="region of interest" description="Disordered" evidence="1">
    <location>
        <begin position="202"/>
        <end position="244"/>
    </location>
</feature>
<protein>
    <submittedName>
        <fullName evidence="2">Uncharacterized protein</fullName>
    </submittedName>
</protein>
<feature type="region of interest" description="Disordered" evidence="1">
    <location>
        <begin position="35"/>
        <end position="54"/>
    </location>
</feature>
<reference evidence="2 3" key="1">
    <citation type="submission" date="2018-02" db="EMBL/GenBank/DDBJ databases">
        <authorList>
            <person name="Cohen D.B."/>
            <person name="Kent A.D."/>
        </authorList>
    </citation>
    <scope>NUCLEOTIDE SEQUENCE [LARGE SCALE GENOMIC DNA]</scope>
    <source>
        <strain evidence="2">1</strain>
    </source>
</reference>
<feature type="region of interest" description="Disordered" evidence="1">
    <location>
        <begin position="312"/>
        <end position="370"/>
    </location>
</feature>
<accession>A0A2N9JD13</accession>
<gene>
    <name evidence="2" type="ORF">MPLG2_0383</name>
</gene>
<name>A0A2N9JD13_9ACTN</name>
<dbReference type="Gene3D" id="3.40.430.10">
    <property type="entry name" value="Dihydrofolate Reductase, subunit A"/>
    <property type="match status" value="1"/>
</dbReference>
<proteinExistence type="predicted"/>
<evidence type="ECO:0000256" key="1">
    <source>
        <dbReference type="SAM" id="MobiDB-lite"/>
    </source>
</evidence>
<dbReference type="Proteomes" id="UP000238164">
    <property type="component" value="Chromosome 1"/>
</dbReference>
<sequence length="370" mass="38926">MVVDAPAGVIAPGLAAPRPPREGSGVMGVQAAHDVHQGARAEQPSEPLPLVGSKPRLPQVRRRVGQVGPGVGDVEVAEHQKLAARAPRIQTRAGQVAAERRHEAQLAALFGGPLGAVVRVAALGQVQRADGQRWSVRRVEIDLQVAALVVEAAAAEARAHRRRRPARQHGDAVAPGTAAGVVTEPVLRPRVHRQVVHPAPHLLQGHDVGPALLEPGTETTPHRRPNAVHVGGGDAQRGHGSPSYLPWRAECSTRILTTMGTLSYGMITSLDGYAEGPDGRFDWATPDESTHRFVNEREREFGTYLTAGACSRPCRSGPRTTGSKASRTCCTSTPTSGATATRSSTPPPWPHPRSPAPGSNAPSTSTPCGP</sequence>
<feature type="compositionally biased region" description="Polar residues" evidence="1">
    <location>
        <begin position="360"/>
        <end position="370"/>
    </location>
</feature>
<dbReference type="AlphaFoldDB" id="A0A2N9JD13"/>
<dbReference type="KEGG" id="mgg:MPLG2_0383"/>
<dbReference type="InterPro" id="IPR024072">
    <property type="entry name" value="DHFR-like_dom_sf"/>
</dbReference>
<feature type="compositionally biased region" description="Pro residues" evidence="1">
    <location>
        <begin position="345"/>
        <end position="355"/>
    </location>
</feature>
<evidence type="ECO:0000313" key="2">
    <source>
        <dbReference type="EMBL" id="SPD85419.1"/>
    </source>
</evidence>